<keyword evidence="6" id="KW-0443">Lipid metabolism</keyword>
<dbReference type="Pfam" id="PF00614">
    <property type="entry name" value="PLDc"/>
    <property type="match status" value="1"/>
</dbReference>
<dbReference type="CDD" id="cd01254">
    <property type="entry name" value="PH_PLD"/>
    <property type="match status" value="1"/>
</dbReference>
<keyword evidence="3" id="KW-0677">Repeat</keyword>
<feature type="region of interest" description="Disordered" evidence="7">
    <location>
        <begin position="333"/>
        <end position="360"/>
    </location>
</feature>
<sequence>AEFLEVSRFSFVNELGGKHTEGFVKKRPGGSRVFLGWKQCCVRYMLPWSKRWLMVRDSFVAYMDHRTEQIRLVLLMDRDFKVAAGGKEADGIPTGLIITNSQHELHLKCRRIQDTARWKAIIEQAMHGIGSIWIQPHRFSSSFPVRENCYGKWFVDARTYMSQAADMMELAREEIFIAGWWISPEIYMKRPALEGNYWRFDEILKRKANQGIRIFILMYKEMEMALGLNSMYSKRTLQALHPNVKVMRHPDHYPSTGTFFWAHHEKLVIVDQLIAFVGGVDLCFGRWDDNHHLLTDLGSVQFGQQHLVLQDMSMATGLRALVKAPLTLSPLGLEEDENVESSETKESVEVPRDEEKKEHHQVTKIAIGGVEEVNYSDFLDSAGSDGEVVYADADTGGVMLKVFKKGTRSVSADSARKSPVGEQPQPSPSPSPIPTTTASKLAAVSGKKPTLLNVVEDAKGKKHVRRAASAATKSRVPLDMLDKAGPAPSMFEKATKMGMDFQTAAEKYKEYVESGAVQKEKHRSQTPPMKRKESRLSRAVGNWRSNRAKRKWKQVLDSDEVMAGYELDFLRLKQMDTDDKDSIDGGVKLWVGKDYVNYIHKDFVEVDLPFHDFIDRGSTPRMPWHDIHSVTFGASARDVARHFIQRWNATKTEKLKDDVNYPYLLPKSHENLKVPRVFRNPNFSYNVNIQQPTLYLFQMNLNIISD</sequence>
<feature type="non-terminal residue" evidence="9">
    <location>
        <position position="1"/>
    </location>
</feature>
<evidence type="ECO:0000256" key="4">
    <source>
        <dbReference type="ARBA" id="ARBA00022801"/>
    </source>
</evidence>
<dbReference type="GO" id="GO:0009395">
    <property type="term" value="P:phospholipid catabolic process"/>
    <property type="evidence" value="ECO:0007669"/>
    <property type="project" value="TreeGrafter"/>
</dbReference>
<organism evidence="9 10">
    <name type="scientific">Necator americanus</name>
    <name type="common">Human hookworm</name>
    <dbReference type="NCBI Taxonomy" id="51031"/>
    <lineage>
        <taxon>Eukaryota</taxon>
        <taxon>Metazoa</taxon>
        <taxon>Ecdysozoa</taxon>
        <taxon>Nematoda</taxon>
        <taxon>Chromadorea</taxon>
        <taxon>Rhabditida</taxon>
        <taxon>Rhabditina</taxon>
        <taxon>Rhabditomorpha</taxon>
        <taxon>Strongyloidea</taxon>
        <taxon>Ancylostomatidae</taxon>
        <taxon>Bunostominae</taxon>
        <taxon>Necator</taxon>
    </lineage>
</organism>
<feature type="domain" description="PLD phosphodiesterase" evidence="8">
    <location>
        <begin position="259"/>
        <end position="286"/>
    </location>
</feature>
<evidence type="ECO:0000313" key="10">
    <source>
        <dbReference type="Proteomes" id="UP000053676"/>
    </source>
</evidence>
<comment type="catalytic activity">
    <reaction evidence="1">
        <text>a 1,2-diacyl-sn-glycero-3-phosphocholine + H2O = a 1,2-diacyl-sn-glycero-3-phosphate + choline + H(+)</text>
        <dbReference type="Rhea" id="RHEA:14445"/>
        <dbReference type="ChEBI" id="CHEBI:15354"/>
        <dbReference type="ChEBI" id="CHEBI:15377"/>
        <dbReference type="ChEBI" id="CHEBI:15378"/>
        <dbReference type="ChEBI" id="CHEBI:57643"/>
        <dbReference type="ChEBI" id="CHEBI:58608"/>
        <dbReference type="EC" id="3.1.4.4"/>
    </reaction>
</comment>
<evidence type="ECO:0000256" key="5">
    <source>
        <dbReference type="ARBA" id="ARBA00022963"/>
    </source>
</evidence>
<proteinExistence type="predicted"/>
<evidence type="ECO:0000256" key="3">
    <source>
        <dbReference type="ARBA" id="ARBA00022737"/>
    </source>
</evidence>
<protein>
    <recommendedName>
        <fullName evidence="2">phospholipase D</fullName>
        <ecNumber evidence="2">3.1.4.4</ecNumber>
    </recommendedName>
</protein>
<evidence type="ECO:0000313" key="9">
    <source>
        <dbReference type="EMBL" id="ETN72890.1"/>
    </source>
</evidence>
<dbReference type="SMART" id="SM00155">
    <property type="entry name" value="PLDc"/>
    <property type="match status" value="1"/>
</dbReference>
<dbReference type="SUPFAM" id="SSF56024">
    <property type="entry name" value="Phospholipase D/nuclease"/>
    <property type="match status" value="2"/>
</dbReference>
<dbReference type="GO" id="GO:0004630">
    <property type="term" value="F:phospholipase D activity"/>
    <property type="evidence" value="ECO:0007669"/>
    <property type="project" value="UniProtKB-EC"/>
</dbReference>
<dbReference type="GO" id="GO:0060627">
    <property type="term" value="P:regulation of vesicle-mediated transport"/>
    <property type="evidence" value="ECO:0007669"/>
    <property type="project" value="TreeGrafter"/>
</dbReference>
<accession>W2STE2</accession>
<dbReference type="InterPro" id="IPR001849">
    <property type="entry name" value="PH_domain"/>
</dbReference>
<dbReference type="InterPro" id="IPR001736">
    <property type="entry name" value="PLipase_D/transphosphatidylase"/>
</dbReference>
<dbReference type="SUPFAM" id="SSF50729">
    <property type="entry name" value="PH domain-like"/>
    <property type="match status" value="1"/>
</dbReference>
<dbReference type="AlphaFoldDB" id="W2STE2"/>
<dbReference type="KEGG" id="nai:NECAME_13698"/>
<dbReference type="CDD" id="cd09138">
    <property type="entry name" value="PLDc_vPLD1_2_yPLD_like_1"/>
    <property type="match status" value="1"/>
</dbReference>
<keyword evidence="4" id="KW-0378">Hydrolase</keyword>
<evidence type="ECO:0000256" key="1">
    <source>
        <dbReference type="ARBA" id="ARBA00000798"/>
    </source>
</evidence>
<dbReference type="OMA" id="IRIFILM"/>
<dbReference type="InterPro" id="IPR015679">
    <property type="entry name" value="PLipase_D_fam"/>
</dbReference>
<gene>
    <name evidence="9" type="ORF">NECAME_13698</name>
</gene>
<dbReference type="Proteomes" id="UP000053676">
    <property type="component" value="Unassembled WGS sequence"/>
</dbReference>
<dbReference type="EMBL" id="KI662648">
    <property type="protein sequence ID" value="ETN72890.1"/>
    <property type="molecule type" value="Genomic_DNA"/>
</dbReference>
<dbReference type="PROSITE" id="PS50035">
    <property type="entry name" value="PLD"/>
    <property type="match status" value="1"/>
</dbReference>
<dbReference type="OrthoDB" id="14911at2759"/>
<dbReference type="EC" id="3.1.4.4" evidence="2"/>
<name>W2STE2_NECAM</name>
<reference evidence="10" key="1">
    <citation type="journal article" date="2014" name="Nat. Genet.">
        <title>Genome of the human hookworm Necator americanus.</title>
        <authorList>
            <person name="Tang Y.T."/>
            <person name="Gao X."/>
            <person name="Rosa B.A."/>
            <person name="Abubucker S."/>
            <person name="Hallsworth-Pepin K."/>
            <person name="Martin J."/>
            <person name="Tyagi R."/>
            <person name="Heizer E."/>
            <person name="Zhang X."/>
            <person name="Bhonagiri-Palsikar V."/>
            <person name="Minx P."/>
            <person name="Warren W.C."/>
            <person name="Wang Q."/>
            <person name="Zhan B."/>
            <person name="Hotez P.J."/>
            <person name="Sternberg P.W."/>
            <person name="Dougall A."/>
            <person name="Gaze S.T."/>
            <person name="Mulvenna J."/>
            <person name="Sotillo J."/>
            <person name="Ranganathan S."/>
            <person name="Rabelo E.M."/>
            <person name="Wilson R.K."/>
            <person name="Felgner P.L."/>
            <person name="Bethony J."/>
            <person name="Hawdon J.M."/>
            <person name="Gasser R.B."/>
            <person name="Loukas A."/>
            <person name="Mitreva M."/>
        </authorList>
    </citation>
    <scope>NUCLEOTIDE SEQUENCE [LARGE SCALE GENOMIC DNA]</scope>
</reference>
<dbReference type="SMART" id="SM00233">
    <property type="entry name" value="PH"/>
    <property type="match status" value="1"/>
</dbReference>
<evidence type="ECO:0000259" key="8">
    <source>
        <dbReference type="PROSITE" id="PS50035"/>
    </source>
</evidence>
<evidence type="ECO:0000256" key="7">
    <source>
        <dbReference type="SAM" id="MobiDB-lite"/>
    </source>
</evidence>
<dbReference type="Gene3D" id="3.30.870.10">
    <property type="entry name" value="Endonuclease Chain A"/>
    <property type="match status" value="2"/>
</dbReference>
<keyword evidence="10" id="KW-1185">Reference proteome</keyword>
<dbReference type="FunFam" id="3.30.870.10:FF:000054">
    <property type="entry name" value="Phospholipase"/>
    <property type="match status" value="1"/>
</dbReference>
<feature type="region of interest" description="Disordered" evidence="7">
    <location>
        <begin position="516"/>
        <end position="538"/>
    </location>
</feature>
<feature type="region of interest" description="Disordered" evidence="7">
    <location>
        <begin position="410"/>
        <end position="444"/>
    </location>
</feature>
<dbReference type="STRING" id="51031.W2STE2"/>
<feature type="compositionally biased region" description="Basic and acidic residues" evidence="7">
    <location>
        <begin position="342"/>
        <end position="360"/>
    </location>
</feature>
<dbReference type="PANTHER" id="PTHR18896:SF76">
    <property type="entry name" value="PHOSPHOLIPASE"/>
    <property type="match status" value="1"/>
</dbReference>
<keyword evidence="5" id="KW-0442">Lipid degradation</keyword>
<dbReference type="PANTHER" id="PTHR18896">
    <property type="entry name" value="PHOSPHOLIPASE D"/>
    <property type="match status" value="1"/>
</dbReference>
<evidence type="ECO:0000256" key="6">
    <source>
        <dbReference type="ARBA" id="ARBA00023098"/>
    </source>
</evidence>
<evidence type="ECO:0000256" key="2">
    <source>
        <dbReference type="ARBA" id="ARBA00012027"/>
    </source>
</evidence>